<dbReference type="Pfam" id="PF01551">
    <property type="entry name" value="Peptidase_M23"/>
    <property type="match status" value="1"/>
</dbReference>
<dbReference type="CDD" id="cd12797">
    <property type="entry name" value="M23_peptidase"/>
    <property type="match status" value="1"/>
</dbReference>
<feature type="domain" description="M23ase beta-sheet core" evidence="4">
    <location>
        <begin position="336"/>
        <end position="428"/>
    </location>
</feature>
<dbReference type="PANTHER" id="PTHR21666">
    <property type="entry name" value="PEPTIDASE-RELATED"/>
    <property type="match status" value="1"/>
</dbReference>
<sequence>MSLQNDRPRSKAPLFVALLLIVFAGLAASAWYLRPRFESDPPTIALLPNADALGTAPLEIQVADAGTGLKSIVATLSQGGAEIPLASEQFAQPVAEKKLTVALAKVAGVKEGPAVLRVRAKDNSLRQSFSGNEALLEKNVTIDITPPTLELVADDRYVNFGGVGVIVYKASADTAASGVKIGEYFFPGFAGQVEGHPDHFVAMFAHPYNVEPGTRPRLVAADKAGNTREIGISYELKDVRYKKSTIALSDNFLQNKVAPLLADASARAGTPQDVFVAVNKALRKVNEAKITEVTTKATPKKLWDGAFAQLSNSKVEANFADQRTYTYNGQPVDTAYHLGYDLSVTKHIPIEASNGGTVAFTGDLGIYGNAVILDHGLGLFTLYGHLSSIDVKVGDTVTKRQPLGKSGETGLAAGDHLHFGVYLDGLAILPVEWWDAKWIEANVTPKLAGQSGIEIHEAQQGARIAAKKSSATKSPGNKSSGKRHPR</sequence>
<dbReference type="AlphaFoldDB" id="A0A6M4GXT4"/>
<keyword evidence="3" id="KW-0472">Membrane</keyword>
<protein>
    <recommendedName>
        <fullName evidence="4">M23ase beta-sheet core domain-containing protein</fullName>
    </recommendedName>
</protein>
<dbReference type="InterPro" id="IPR011055">
    <property type="entry name" value="Dup_hybrid_motif"/>
</dbReference>
<keyword evidence="1" id="KW-0732">Signal</keyword>
<name>A0A6M4GXT4_9PROT</name>
<proteinExistence type="predicted"/>
<dbReference type="Gene3D" id="2.70.70.10">
    <property type="entry name" value="Glucose Permease (Domain IIA)"/>
    <property type="match status" value="1"/>
</dbReference>
<dbReference type="SUPFAM" id="SSF51261">
    <property type="entry name" value="Duplicated hybrid motif"/>
    <property type="match status" value="1"/>
</dbReference>
<gene>
    <name evidence="5" type="ORF">DSM104443_03174</name>
</gene>
<dbReference type="InterPro" id="IPR050570">
    <property type="entry name" value="Cell_wall_metabolism_enzyme"/>
</dbReference>
<feature type="region of interest" description="Disordered" evidence="2">
    <location>
        <begin position="462"/>
        <end position="486"/>
    </location>
</feature>
<dbReference type="Proteomes" id="UP000501534">
    <property type="component" value="Chromosome"/>
</dbReference>
<reference evidence="5 6" key="1">
    <citation type="submission" date="2020-04" db="EMBL/GenBank/DDBJ databases">
        <title>Usitatibacter rugosus gen. nov., sp. nov. and Usitatibacter palustris sp. nov., novel members of Usitatibacteraceae fam. nov. within the order Nitrosomonadales isolated from soil.</title>
        <authorList>
            <person name="Huber K.J."/>
            <person name="Neumann-Schaal M."/>
            <person name="Geppert A."/>
            <person name="Luckner M."/>
            <person name="Wanner G."/>
            <person name="Overmann J."/>
        </authorList>
    </citation>
    <scope>NUCLEOTIDE SEQUENCE [LARGE SCALE GENOMIC DNA]</scope>
    <source>
        <strain evidence="5 6">0125_3</strain>
    </source>
</reference>
<dbReference type="PANTHER" id="PTHR21666:SF289">
    <property type="entry name" value="L-ALA--D-GLU ENDOPEPTIDASE"/>
    <property type="match status" value="1"/>
</dbReference>
<dbReference type="GO" id="GO:0004222">
    <property type="term" value="F:metalloendopeptidase activity"/>
    <property type="evidence" value="ECO:0007669"/>
    <property type="project" value="TreeGrafter"/>
</dbReference>
<feature type="transmembrane region" description="Helical" evidence="3">
    <location>
        <begin position="12"/>
        <end position="33"/>
    </location>
</feature>
<keyword evidence="3" id="KW-1133">Transmembrane helix</keyword>
<evidence type="ECO:0000259" key="4">
    <source>
        <dbReference type="Pfam" id="PF01551"/>
    </source>
</evidence>
<dbReference type="InterPro" id="IPR016047">
    <property type="entry name" value="M23ase_b-sheet_dom"/>
</dbReference>
<accession>A0A6M4GXT4</accession>
<dbReference type="EMBL" id="CP053069">
    <property type="protein sequence ID" value="QJR12091.1"/>
    <property type="molecule type" value="Genomic_DNA"/>
</dbReference>
<evidence type="ECO:0000256" key="2">
    <source>
        <dbReference type="SAM" id="MobiDB-lite"/>
    </source>
</evidence>
<evidence type="ECO:0000256" key="1">
    <source>
        <dbReference type="ARBA" id="ARBA00022729"/>
    </source>
</evidence>
<dbReference type="KEGG" id="uru:DSM104443_03174"/>
<keyword evidence="6" id="KW-1185">Reference proteome</keyword>
<evidence type="ECO:0000313" key="5">
    <source>
        <dbReference type="EMBL" id="QJR12091.1"/>
    </source>
</evidence>
<keyword evidence="3" id="KW-0812">Transmembrane</keyword>
<feature type="compositionally biased region" description="Polar residues" evidence="2">
    <location>
        <begin position="469"/>
        <end position="479"/>
    </location>
</feature>
<evidence type="ECO:0000256" key="3">
    <source>
        <dbReference type="SAM" id="Phobius"/>
    </source>
</evidence>
<organism evidence="5 6">
    <name type="scientific">Usitatibacter rugosus</name>
    <dbReference type="NCBI Taxonomy" id="2732067"/>
    <lineage>
        <taxon>Bacteria</taxon>
        <taxon>Pseudomonadati</taxon>
        <taxon>Pseudomonadota</taxon>
        <taxon>Betaproteobacteria</taxon>
        <taxon>Nitrosomonadales</taxon>
        <taxon>Usitatibacteraceae</taxon>
        <taxon>Usitatibacter</taxon>
    </lineage>
</organism>
<evidence type="ECO:0000313" key="6">
    <source>
        <dbReference type="Proteomes" id="UP000501534"/>
    </source>
</evidence>
<dbReference type="RefSeq" id="WP_171093989.1">
    <property type="nucleotide sequence ID" value="NZ_CP053069.1"/>
</dbReference>